<dbReference type="InterPro" id="IPR012373">
    <property type="entry name" value="Ferrdict_sens_TM"/>
</dbReference>
<dbReference type="Proteomes" id="UP000249555">
    <property type="component" value="Unassembled WGS sequence"/>
</dbReference>
<dbReference type="GO" id="GO:0016989">
    <property type="term" value="F:sigma factor antagonist activity"/>
    <property type="evidence" value="ECO:0007669"/>
    <property type="project" value="TreeGrafter"/>
</dbReference>
<gene>
    <name evidence="3" type="ORF">DI640_03870</name>
</gene>
<proteinExistence type="predicted"/>
<evidence type="ECO:0000313" key="3">
    <source>
        <dbReference type="EMBL" id="PZO75925.1"/>
    </source>
</evidence>
<organism evidence="3 4">
    <name type="scientific">Sphingomonas taxi</name>
    <dbReference type="NCBI Taxonomy" id="1549858"/>
    <lineage>
        <taxon>Bacteria</taxon>
        <taxon>Pseudomonadati</taxon>
        <taxon>Pseudomonadota</taxon>
        <taxon>Alphaproteobacteria</taxon>
        <taxon>Sphingomonadales</taxon>
        <taxon>Sphingomonadaceae</taxon>
        <taxon>Sphingomonas</taxon>
    </lineage>
</organism>
<dbReference type="PANTHER" id="PTHR30273:SF2">
    <property type="entry name" value="PROTEIN FECR"/>
    <property type="match status" value="1"/>
</dbReference>
<feature type="domain" description="FecR protein" evidence="2">
    <location>
        <begin position="118"/>
        <end position="210"/>
    </location>
</feature>
<sequence>MTAPRSDEDMVVEWCLRLSDGSMSSEDREKLHDWLAGDATRGERLGAALAVWDAVEADADAPEMLALRREALGAVHRAGQRRWLRTKFVSQPILWAIAAALLLTLALGSLLWRQDGRDEYRTGIGERRVIALADGSRLSLDADSVVTVAFTAQRRNVVLERGRARFKVAKDPLRPFAVRSGRNMVVATGTEFSVERLSREVRVALFEGRVAVLRDTPQGQTSEIVRRDGRSVTAERALTPGYEIGLPVAGTIGSIGPVVGPMVGGEGGGGGEGWGAEQISFTSETLGTAAERMNRYAERRRITVDPGVADVRISGVFNVGDVDAFAQAIAATFPVDATVDDAEIRLRRRR</sequence>
<dbReference type="Pfam" id="PF04773">
    <property type="entry name" value="FecR"/>
    <property type="match status" value="1"/>
</dbReference>
<protein>
    <submittedName>
        <fullName evidence="3">Iron dicitrate transport regulator FecR</fullName>
    </submittedName>
</protein>
<keyword evidence="1" id="KW-1133">Transmembrane helix</keyword>
<dbReference type="AlphaFoldDB" id="A0A2W5AY19"/>
<evidence type="ECO:0000313" key="4">
    <source>
        <dbReference type="Proteomes" id="UP000249555"/>
    </source>
</evidence>
<feature type="transmembrane region" description="Helical" evidence="1">
    <location>
        <begin position="93"/>
        <end position="112"/>
    </location>
</feature>
<name>A0A2W5AY19_9SPHN</name>
<reference evidence="3 4" key="1">
    <citation type="submission" date="2017-08" db="EMBL/GenBank/DDBJ databases">
        <title>Infants hospitalized years apart are colonized by the same room-sourced microbial strains.</title>
        <authorList>
            <person name="Brooks B."/>
            <person name="Olm M.R."/>
            <person name="Firek B.A."/>
            <person name="Baker R."/>
            <person name="Thomas B.C."/>
            <person name="Morowitz M.J."/>
            <person name="Banfield J.F."/>
        </authorList>
    </citation>
    <scope>NUCLEOTIDE SEQUENCE [LARGE SCALE GENOMIC DNA]</scope>
    <source>
        <strain evidence="3">S2_018_000_R3_119</strain>
    </source>
</reference>
<dbReference type="PANTHER" id="PTHR30273">
    <property type="entry name" value="PERIPLASMIC SIGNAL SENSOR AND SIGMA FACTOR ACTIVATOR FECR-RELATED"/>
    <property type="match status" value="1"/>
</dbReference>
<dbReference type="EMBL" id="QFMX01000003">
    <property type="protein sequence ID" value="PZO75925.1"/>
    <property type="molecule type" value="Genomic_DNA"/>
</dbReference>
<dbReference type="Gene3D" id="2.60.120.1440">
    <property type="match status" value="1"/>
</dbReference>
<dbReference type="PIRSF" id="PIRSF018266">
    <property type="entry name" value="FecR"/>
    <property type="match status" value="1"/>
</dbReference>
<evidence type="ECO:0000259" key="2">
    <source>
        <dbReference type="Pfam" id="PF04773"/>
    </source>
</evidence>
<keyword evidence="1" id="KW-0472">Membrane</keyword>
<evidence type="ECO:0000256" key="1">
    <source>
        <dbReference type="SAM" id="Phobius"/>
    </source>
</evidence>
<comment type="caution">
    <text evidence="3">The sequence shown here is derived from an EMBL/GenBank/DDBJ whole genome shotgun (WGS) entry which is preliminary data.</text>
</comment>
<dbReference type="InterPro" id="IPR006860">
    <property type="entry name" value="FecR"/>
</dbReference>
<keyword evidence="1" id="KW-0812">Transmembrane</keyword>
<accession>A0A2W5AY19</accession>